<evidence type="ECO:0000259" key="1">
    <source>
        <dbReference type="Pfam" id="PF25342"/>
    </source>
</evidence>
<dbReference type="EMBL" id="JARKIK010000018">
    <property type="protein sequence ID" value="KAK8745868.1"/>
    <property type="molecule type" value="Genomic_DNA"/>
</dbReference>
<dbReference type="GO" id="GO:0008475">
    <property type="term" value="F:procollagen-lysine 5-dioxygenase activity"/>
    <property type="evidence" value="ECO:0007669"/>
    <property type="project" value="TreeGrafter"/>
</dbReference>
<comment type="caution">
    <text evidence="2">The sequence shown here is derived from an EMBL/GenBank/DDBJ whole genome shotgun (WGS) entry which is preliminary data.</text>
</comment>
<dbReference type="PANTHER" id="PTHR10730:SF45">
    <property type="entry name" value="PROCOLLAGEN-LYSINE,2-OXOGLUTARATE 5-DIOXYGENASE"/>
    <property type="match status" value="1"/>
</dbReference>
<proteinExistence type="predicted"/>
<dbReference type="SUPFAM" id="SSF53448">
    <property type="entry name" value="Nucleotide-diphospho-sugar transferases"/>
    <property type="match status" value="1"/>
</dbReference>
<feature type="domain" description="PLOD1-3-like GT" evidence="1">
    <location>
        <begin position="44"/>
        <end position="287"/>
    </location>
</feature>
<dbReference type="PANTHER" id="PTHR10730">
    <property type="entry name" value="PROCOLLAGEN-LYSINE,2-OXOGLUTARATE 5-DIOXYGENASE/GLYCOSYLTRANSFERASE 25 FAMILY MEMBER"/>
    <property type="match status" value="1"/>
</dbReference>
<reference evidence="2 3" key="1">
    <citation type="journal article" date="2024" name="BMC Genomics">
        <title>Genome assembly of redclaw crayfish (Cherax quadricarinatus) provides insights into its immune adaptation and hypoxia tolerance.</title>
        <authorList>
            <person name="Liu Z."/>
            <person name="Zheng J."/>
            <person name="Li H."/>
            <person name="Fang K."/>
            <person name="Wang S."/>
            <person name="He J."/>
            <person name="Zhou D."/>
            <person name="Weng S."/>
            <person name="Chi M."/>
            <person name="Gu Z."/>
            <person name="He J."/>
            <person name="Li F."/>
            <person name="Wang M."/>
        </authorList>
    </citation>
    <scope>NUCLEOTIDE SEQUENCE [LARGE SCALE GENOMIC DNA]</scope>
    <source>
        <strain evidence="2">ZL_2023a</strain>
    </source>
</reference>
<feature type="non-terminal residue" evidence="2">
    <location>
        <position position="1"/>
    </location>
</feature>
<keyword evidence="3" id="KW-1185">Reference proteome</keyword>
<accession>A0AAW0Y2M6</accession>
<organism evidence="2 3">
    <name type="scientific">Cherax quadricarinatus</name>
    <name type="common">Australian red claw crayfish</name>
    <dbReference type="NCBI Taxonomy" id="27406"/>
    <lineage>
        <taxon>Eukaryota</taxon>
        <taxon>Metazoa</taxon>
        <taxon>Ecdysozoa</taxon>
        <taxon>Arthropoda</taxon>
        <taxon>Crustacea</taxon>
        <taxon>Multicrustacea</taxon>
        <taxon>Malacostraca</taxon>
        <taxon>Eumalacostraca</taxon>
        <taxon>Eucarida</taxon>
        <taxon>Decapoda</taxon>
        <taxon>Pleocyemata</taxon>
        <taxon>Astacidea</taxon>
        <taxon>Parastacoidea</taxon>
        <taxon>Parastacidae</taxon>
        <taxon>Cherax</taxon>
    </lineage>
</organism>
<dbReference type="InterPro" id="IPR050757">
    <property type="entry name" value="Collagen_mod_GT25"/>
</dbReference>
<dbReference type="Pfam" id="PF25342">
    <property type="entry name" value="GT_PLOD"/>
    <property type="match status" value="1"/>
</dbReference>
<dbReference type="InterPro" id="IPR057589">
    <property type="entry name" value="GT_PLOD"/>
</dbReference>
<sequence>SASVEGGRTSPAPPTITDVMSLIRSLTLFSIFCWLFHSTFCSEERDLVVITVATNETDGYHRYMRSLNVYGLNVKVLGLGLPWEGGDVKNYAGGGQKVLMLREELAKYKDEPNTVIMFTDSYDVIFTAGKSVILEKFDNLDARVVFGAEDFCWPNQNLATQYPRVSFGYKYLNSGGFIGYASEVHKIVSSQDISNLDDDQLYYTQIFLDKNLREKYKIKLDTQANIFQNLNGQLGDVSLKFEDHDVKIINTVYQSTPVVIHGNGLSKIQLNSLGNYLAKSWTHDDGCLSCRENSRDLKKLPREEYPRVLIAVFVAKPMPFLEEMLAKVASLNYPKDKLDLLVYNLAEMHEDLVNTWVAEQNSAGYRSTKVISADDNMKEWHARNLALELCLKNSCDALFSVDGDVHLDNADTLALLLEHNRPILGAAVIREGQAWSTFWGAINEDGFYARSIDYMDIVHNSRR</sequence>
<dbReference type="Proteomes" id="UP001445076">
    <property type="component" value="Unassembled WGS sequence"/>
</dbReference>
<evidence type="ECO:0000313" key="2">
    <source>
        <dbReference type="EMBL" id="KAK8745868.1"/>
    </source>
</evidence>
<dbReference type="InterPro" id="IPR029044">
    <property type="entry name" value="Nucleotide-diphossugar_trans"/>
</dbReference>
<evidence type="ECO:0000313" key="3">
    <source>
        <dbReference type="Proteomes" id="UP001445076"/>
    </source>
</evidence>
<dbReference type="AlphaFoldDB" id="A0AAW0Y2M6"/>
<gene>
    <name evidence="2" type="ORF">OTU49_000062</name>
</gene>
<protein>
    <recommendedName>
        <fullName evidence="1">PLOD1-3-like GT domain-containing protein</fullName>
    </recommendedName>
</protein>
<dbReference type="GO" id="GO:0005783">
    <property type="term" value="C:endoplasmic reticulum"/>
    <property type="evidence" value="ECO:0007669"/>
    <property type="project" value="TreeGrafter"/>
</dbReference>
<dbReference type="Gene3D" id="3.90.550.10">
    <property type="entry name" value="Spore Coat Polysaccharide Biosynthesis Protein SpsA, Chain A"/>
    <property type="match status" value="1"/>
</dbReference>
<name>A0AAW0Y2M6_CHEQU</name>